<dbReference type="Proteomes" id="UP001491310">
    <property type="component" value="Unassembled WGS sequence"/>
</dbReference>
<keyword evidence="6" id="KW-1185">Reference proteome</keyword>
<keyword evidence="2" id="KW-0539">Nucleus</keyword>
<reference evidence="5 6" key="1">
    <citation type="journal article" date="2024" name="Nat. Commun.">
        <title>Phylogenomics reveals the evolutionary origins of lichenization in chlorophyte algae.</title>
        <authorList>
            <person name="Puginier C."/>
            <person name="Libourel C."/>
            <person name="Otte J."/>
            <person name="Skaloud P."/>
            <person name="Haon M."/>
            <person name="Grisel S."/>
            <person name="Petersen M."/>
            <person name="Berrin J.G."/>
            <person name="Delaux P.M."/>
            <person name="Dal Grande F."/>
            <person name="Keller J."/>
        </authorList>
    </citation>
    <scope>NUCLEOTIDE SEQUENCE [LARGE SCALE GENOMIC DNA]</scope>
    <source>
        <strain evidence="5 6">SAG 216-7</strain>
    </source>
</reference>
<sequence>MIPSIQPPYYRPPPGPGQDAQSQVVCAGCRTLLMYPQGAQNVRCARCGHITAVPPAGGGDMAQLVCSNASCRVVLMYPRGASQVQCSMCSTVNCAHAANQISHLVCAFCHMTLMFAHGAQSVKCAVCNNVTAVTGSSLMQAQSAQSLPDANNNSAAGGAGPSASAAHALTQSVVVENPPSLDKDGNEVQNFALGVTSKSKGGAVQ</sequence>
<evidence type="ECO:0000256" key="3">
    <source>
        <dbReference type="SAM" id="MobiDB-lite"/>
    </source>
</evidence>
<feature type="domain" description="Zinc finger LSD1-type" evidence="4">
    <location>
        <begin position="106"/>
        <end position="130"/>
    </location>
</feature>
<evidence type="ECO:0000313" key="5">
    <source>
        <dbReference type="EMBL" id="KAK9909068.1"/>
    </source>
</evidence>
<comment type="subcellular location">
    <subcellularLocation>
        <location evidence="1">Nucleus</location>
    </subcellularLocation>
</comment>
<evidence type="ECO:0000313" key="6">
    <source>
        <dbReference type="Proteomes" id="UP001491310"/>
    </source>
</evidence>
<dbReference type="PANTHER" id="PTHR31747:SF3">
    <property type="entry name" value="PROTEIN LSD1"/>
    <property type="match status" value="1"/>
</dbReference>
<feature type="compositionally biased region" description="Low complexity" evidence="3">
    <location>
        <begin position="144"/>
        <end position="168"/>
    </location>
</feature>
<dbReference type="PANTHER" id="PTHR31747">
    <property type="entry name" value="PROTEIN LSD1"/>
    <property type="match status" value="1"/>
</dbReference>
<comment type="caution">
    <text evidence="5">The sequence shown here is derived from an EMBL/GenBank/DDBJ whole genome shotgun (WGS) entry which is preliminary data.</text>
</comment>
<feature type="region of interest" description="Disordered" evidence="3">
    <location>
        <begin position="144"/>
        <end position="205"/>
    </location>
</feature>
<gene>
    <name evidence="5" type="ORF">WJX75_006709</name>
</gene>
<evidence type="ECO:0000256" key="1">
    <source>
        <dbReference type="ARBA" id="ARBA00004123"/>
    </source>
</evidence>
<accession>A0ABR2YQ65</accession>
<dbReference type="InterPro" id="IPR040319">
    <property type="entry name" value="LSD1-like"/>
</dbReference>
<evidence type="ECO:0000259" key="4">
    <source>
        <dbReference type="Pfam" id="PF06943"/>
    </source>
</evidence>
<dbReference type="EMBL" id="JALJOT010000007">
    <property type="protein sequence ID" value="KAK9909068.1"/>
    <property type="molecule type" value="Genomic_DNA"/>
</dbReference>
<name>A0ABR2YQ65_9CHLO</name>
<evidence type="ECO:0000256" key="2">
    <source>
        <dbReference type="ARBA" id="ARBA00023242"/>
    </source>
</evidence>
<feature type="domain" description="Zinc finger LSD1-type" evidence="4">
    <location>
        <begin position="70"/>
        <end position="92"/>
    </location>
</feature>
<proteinExistence type="predicted"/>
<dbReference type="Pfam" id="PF06943">
    <property type="entry name" value="zf-LSD1"/>
    <property type="match status" value="3"/>
</dbReference>
<protein>
    <recommendedName>
        <fullName evidence="4">Zinc finger LSD1-type domain-containing protein</fullName>
    </recommendedName>
</protein>
<organism evidence="5 6">
    <name type="scientific">Coccomyxa subellipsoidea</name>
    <dbReference type="NCBI Taxonomy" id="248742"/>
    <lineage>
        <taxon>Eukaryota</taxon>
        <taxon>Viridiplantae</taxon>
        <taxon>Chlorophyta</taxon>
        <taxon>core chlorophytes</taxon>
        <taxon>Trebouxiophyceae</taxon>
        <taxon>Trebouxiophyceae incertae sedis</taxon>
        <taxon>Coccomyxaceae</taxon>
        <taxon>Coccomyxa</taxon>
    </lineage>
</organism>
<dbReference type="NCBIfam" id="TIGR01053">
    <property type="entry name" value="LSD1"/>
    <property type="match status" value="3"/>
</dbReference>
<feature type="domain" description="Zinc finger LSD1-type" evidence="4">
    <location>
        <begin position="26"/>
        <end position="50"/>
    </location>
</feature>
<dbReference type="InterPro" id="IPR005735">
    <property type="entry name" value="Znf_LSD1"/>
</dbReference>